<dbReference type="Proteomes" id="UP000193560">
    <property type="component" value="Unassembled WGS sequence"/>
</dbReference>
<proteinExistence type="predicted"/>
<gene>
    <name evidence="2" type="ORF">BCR42DRAFT_387502</name>
</gene>
<keyword evidence="1" id="KW-0812">Transmembrane</keyword>
<evidence type="ECO:0000313" key="2">
    <source>
        <dbReference type="EMBL" id="ORZ24705.1"/>
    </source>
</evidence>
<accession>A0A1X2IZI7</accession>
<keyword evidence="1" id="KW-1133">Transmembrane helix</keyword>
<dbReference type="EMBL" id="MCGE01000002">
    <property type="protein sequence ID" value="ORZ24705.1"/>
    <property type="molecule type" value="Genomic_DNA"/>
</dbReference>
<feature type="transmembrane region" description="Helical" evidence="1">
    <location>
        <begin position="20"/>
        <end position="45"/>
    </location>
</feature>
<evidence type="ECO:0000256" key="1">
    <source>
        <dbReference type="SAM" id="Phobius"/>
    </source>
</evidence>
<sequence>MKSGFDLITWKLSGFYKAANIFPGLGMSSLITHAFFLSLACCLISTSNEIERSLKTFGEASLLKLIIKGRNTINDEVNGWWMFSHNDSFVLFFEPCQMTRISLCRLRKTTNNGLR</sequence>
<evidence type="ECO:0000313" key="3">
    <source>
        <dbReference type="Proteomes" id="UP000193560"/>
    </source>
</evidence>
<dbReference type="AlphaFoldDB" id="A0A1X2IZI7"/>
<reference evidence="2 3" key="1">
    <citation type="submission" date="2016-07" db="EMBL/GenBank/DDBJ databases">
        <title>Pervasive Adenine N6-methylation of Active Genes in Fungi.</title>
        <authorList>
            <consortium name="DOE Joint Genome Institute"/>
            <person name="Mondo S.J."/>
            <person name="Dannebaum R.O."/>
            <person name="Kuo R.C."/>
            <person name="Labutti K."/>
            <person name="Haridas S."/>
            <person name="Kuo A."/>
            <person name="Salamov A."/>
            <person name="Ahrendt S.R."/>
            <person name="Lipzen A."/>
            <person name="Sullivan W."/>
            <person name="Andreopoulos W.B."/>
            <person name="Clum A."/>
            <person name="Lindquist E."/>
            <person name="Daum C."/>
            <person name="Ramamoorthy G.K."/>
            <person name="Gryganskyi A."/>
            <person name="Culley D."/>
            <person name="Magnuson J.K."/>
            <person name="James T.Y."/>
            <person name="O'Malley M.A."/>
            <person name="Stajich J.E."/>
            <person name="Spatafora J.W."/>
            <person name="Visel A."/>
            <person name="Grigoriev I.V."/>
        </authorList>
    </citation>
    <scope>NUCLEOTIDE SEQUENCE [LARGE SCALE GENOMIC DNA]</scope>
    <source>
        <strain evidence="2 3">NRRL 1336</strain>
    </source>
</reference>
<comment type="caution">
    <text evidence="2">The sequence shown here is derived from an EMBL/GenBank/DDBJ whole genome shotgun (WGS) entry which is preliminary data.</text>
</comment>
<keyword evidence="3" id="KW-1185">Reference proteome</keyword>
<organism evidence="2 3">
    <name type="scientific">Absidia repens</name>
    <dbReference type="NCBI Taxonomy" id="90262"/>
    <lineage>
        <taxon>Eukaryota</taxon>
        <taxon>Fungi</taxon>
        <taxon>Fungi incertae sedis</taxon>
        <taxon>Mucoromycota</taxon>
        <taxon>Mucoromycotina</taxon>
        <taxon>Mucoromycetes</taxon>
        <taxon>Mucorales</taxon>
        <taxon>Cunninghamellaceae</taxon>
        <taxon>Absidia</taxon>
    </lineage>
</organism>
<protein>
    <submittedName>
        <fullName evidence="2">Uncharacterized protein</fullName>
    </submittedName>
</protein>
<name>A0A1X2IZI7_9FUNG</name>
<keyword evidence="1" id="KW-0472">Membrane</keyword>